<evidence type="ECO:0000256" key="5">
    <source>
        <dbReference type="ARBA" id="ARBA00022723"/>
    </source>
</evidence>
<evidence type="ECO:0000256" key="6">
    <source>
        <dbReference type="ARBA" id="ARBA00022741"/>
    </source>
</evidence>
<comment type="similarity">
    <text evidence="9">Belongs to the MntA antitoxin family.</text>
</comment>
<sequence>MIPLIEQKREQIATACRQHAVSRLRVFGSSVDGRFDDKSSDVDLLVEFEPGLSPAEYSVAFFCLLERLQNILQRNVDLLTINPLRNPYLQASIESSQELLYAA</sequence>
<keyword evidence="4" id="KW-0548">Nucleotidyltransferase</keyword>
<keyword evidence="8" id="KW-0460">Magnesium</keyword>
<keyword evidence="7" id="KW-0067">ATP-binding</keyword>
<name>A0ABW1ZWZ9_9GAMM</name>
<evidence type="ECO:0000313" key="12">
    <source>
        <dbReference type="Proteomes" id="UP001596422"/>
    </source>
</evidence>
<evidence type="ECO:0000256" key="1">
    <source>
        <dbReference type="ARBA" id="ARBA00001946"/>
    </source>
</evidence>
<dbReference type="Gene3D" id="3.30.460.10">
    <property type="entry name" value="Beta Polymerase, domain 2"/>
    <property type="match status" value="1"/>
</dbReference>
<reference evidence="12" key="1">
    <citation type="journal article" date="2019" name="Int. J. Syst. Evol. Microbiol.">
        <title>The Global Catalogue of Microorganisms (GCM) 10K type strain sequencing project: providing services to taxonomists for standard genome sequencing and annotation.</title>
        <authorList>
            <consortium name="The Broad Institute Genomics Platform"/>
            <consortium name="The Broad Institute Genome Sequencing Center for Infectious Disease"/>
            <person name="Wu L."/>
            <person name="Ma J."/>
        </authorList>
    </citation>
    <scope>NUCLEOTIDE SEQUENCE [LARGE SCALE GENOMIC DNA]</scope>
    <source>
        <strain evidence="12">NBRC 111756</strain>
    </source>
</reference>
<keyword evidence="12" id="KW-1185">Reference proteome</keyword>
<keyword evidence="6" id="KW-0547">Nucleotide-binding</keyword>
<gene>
    <name evidence="11" type="ORF">ACFQDL_06250</name>
</gene>
<dbReference type="Pfam" id="PF01909">
    <property type="entry name" value="NTP_transf_2"/>
    <property type="match status" value="1"/>
</dbReference>
<evidence type="ECO:0000256" key="4">
    <source>
        <dbReference type="ARBA" id="ARBA00022695"/>
    </source>
</evidence>
<dbReference type="InterPro" id="IPR052038">
    <property type="entry name" value="Type-VII_TA_antitoxin"/>
</dbReference>
<evidence type="ECO:0000256" key="2">
    <source>
        <dbReference type="ARBA" id="ARBA00022649"/>
    </source>
</evidence>
<feature type="domain" description="Polymerase nucleotidyl transferase" evidence="10">
    <location>
        <begin position="10"/>
        <end position="96"/>
    </location>
</feature>
<comment type="cofactor">
    <cofactor evidence="1">
        <name>Mg(2+)</name>
        <dbReference type="ChEBI" id="CHEBI:18420"/>
    </cofactor>
</comment>
<dbReference type="PANTHER" id="PTHR33571">
    <property type="entry name" value="SSL8005 PROTEIN"/>
    <property type="match status" value="1"/>
</dbReference>
<dbReference type="InterPro" id="IPR043519">
    <property type="entry name" value="NT_sf"/>
</dbReference>
<dbReference type="Proteomes" id="UP001596422">
    <property type="component" value="Unassembled WGS sequence"/>
</dbReference>
<evidence type="ECO:0000256" key="7">
    <source>
        <dbReference type="ARBA" id="ARBA00022840"/>
    </source>
</evidence>
<dbReference type="SUPFAM" id="SSF81301">
    <property type="entry name" value="Nucleotidyltransferase"/>
    <property type="match status" value="1"/>
</dbReference>
<dbReference type="PANTHER" id="PTHR33571:SF12">
    <property type="entry name" value="BSL3053 PROTEIN"/>
    <property type="match status" value="1"/>
</dbReference>
<evidence type="ECO:0000259" key="10">
    <source>
        <dbReference type="Pfam" id="PF01909"/>
    </source>
</evidence>
<evidence type="ECO:0000313" key="11">
    <source>
        <dbReference type="EMBL" id="MFC6669731.1"/>
    </source>
</evidence>
<evidence type="ECO:0000256" key="9">
    <source>
        <dbReference type="ARBA" id="ARBA00038276"/>
    </source>
</evidence>
<keyword evidence="3" id="KW-0808">Transferase</keyword>
<dbReference type="CDD" id="cd05403">
    <property type="entry name" value="NT_KNTase_like"/>
    <property type="match status" value="1"/>
</dbReference>
<comment type="caution">
    <text evidence="11">The sequence shown here is derived from an EMBL/GenBank/DDBJ whole genome shotgun (WGS) entry which is preliminary data.</text>
</comment>
<dbReference type="EMBL" id="JBHSWE010000001">
    <property type="protein sequence ID" value="MFC6669731.1"/>
    <property type="molecule type" value="Genomic_DNA"/>
</dbReference>
<accession>A0ABW1ZWZ9</accession>
<evidence type="ECO:0000256" key="3">
    <source>
        <dbReference type="ARBA" id="ARBA00022679"/>
    </source>
</evidence>
<organism evidence="11 12">
    <name type="scientific">Marinobacterium aestuariivivens</name>
    <dbReference type="NCBI Taxonomy" id="1698799"/>
    <lineage>
        <taxon>Bacteria</taxon>
        <taxon>Pseudomonadati</taxon>
        <taxon>Pseudomonadota</taxon>
        <taxon>Gammaproteobacteria</taxon>
        <taxon>Oceanospirillales</taxon>
        <taxon>Oceanospirillaceae</taxon>
        <taxon>Marinobacterium</taxon>
    </lineage>
</organism>
<keyword evidence="5" id="KW-0479">Metal-binding</keyword>
<dbReference type="InterPro" id="IPR002934">
    <property type="entry name" value="Polymerase_NTP_transf_dom"/>
</dbReference>
<keyword evidence="2" id="KW-1277">Toxin-antitoxin system</keyword>
<proteinExistence type="inferred from homology"/>
<protein>
    <submittedName>
        <fullName evidence="11">Nucleotidyltransferase family protein</fullName>
    </submittedName>
</protein>
<evidence type="ECO:0000256" key="8">
    <source>
        <dbReference type="ARBA" id="ARBA00022842"/>
    </source>
</evidence>
<dbReference type="RefSeq" id="WP_379908268.1">
    <property type="nucleotide sequence ID" value="NZ_JBHSWE010000001.1"/>
</dbReference>